<evidence type="ECO:0000313" key="1">
    <source>
        <dbReference type="EMBL" id="MEE1974639.1"/>
    </source>
</evidence>
<proteinExistence type="predicted"/>
<organism evidence="1 2">
    <name type="scientific">Maribacter cobaltidurans</name>
    <dbReference type="NCBI Taxonomy" id="1178778"/>
    <lineage>
        <taxon>Bacteria</taxon>
        <taxon>Pseudomonadati</taxon>
        <taxon>Bacteroidota</taxon>
        <taxon>Flavobacteriia</taxon>
        <taxon>Flavobacteriales</taxon>
        <taxon>Flavobacteriaceae</taxon>
        <taxon>Maribacter</taxon>
    </lineage>
</organism>
<evidence type="ECO:0000313" key="2">
    <source>
        <dbReference type="Proteomes" id="UP001356308"/>
    </source>
</evidence>
<protein>
    <recommendedName>
        <fullName evidence="3">Glycine dehydrogenase</fullName>
    </recommendedName>
</protein>
<dbReference type="EMBL" id="JAZDDG010000001">
    <property type="protein sequence ID" value="MEE1974639.1"/>
    <property type="molecule type" value="Genomic_DNA"/>
</dbReference>
<evidence type="ECO:0008006" key="3">
    <source>
        <dbReference type="Google" id="ProtNLM"/>
    </source>
</evidence>
<gene>
    <name evidence="1" type="ORF">V1I91_01055</name>
</gene>
<dbReference type="RefSeq" id="WP_272649473.1">
    <property type="nucleotide sequence ID" value="NZ_JAZDDG010000001.1"/>
</dbReference>
<accession>A0ABU7IP32</accession>
<comment type="caution">
    <text evidence="1">The sequence shown here is derived from an EMBL/GenBank/DDBJ whole genome shotgun (WGS) entry which is preliminary data.</text>
</comment>
<reference evidence="1 2" key="1">
    <citation type="submission" date="2024-01" db="EMBL/GenBank/DDBJ databases">
        <title>Maribacter spp. originated from different algae showed divergent polysaccharides utilization ability.</title>
        <authorList>
            <person name="Wang H."/>
            <person name="Wu Y."/>
        </authorList>
    </citation>
    <scope>NUCLEOTIDE SEQUENCE [LARGE SCALE GENOMIC DNA]</scope>
    <source>
        <strain evidence="1 2">PR1</strain>
    </source>
</reference>
<keyword evidence="2" id="KW-1185">Reference proteome</keyword>
<name>A0ABU7IP32_9FLAO</name>
<sequence length="75" mass="8774">MISCEKAADICTRAQYNEASFTERMKLKFHLLFCKICAEYSKYNRTLTTLCSQARLKTLSEQEKLELKERMKSGL</sequence>
<dbReference type="Proteomes" id="UP001356308">
    <property type="component" value="Unassembled WGS sequence"/>
</dbReference>